<evidence type="ECO:0000313" key="2">
    <source>
        <dbReference type="EMBL" id="MFD0792176.1"/>
    </source>
</evidence>
<evidence type="ECO:0000313" key="3">
    <source>
        <dbReference type="Proteomes" id="UP001597010"/>
    </source>
</evidence>
<accession>A0ABW3AMC2</accession>
<feature type="region of interest" description="Disordered" evidence="1">
    <location>
        <begin position="28"/>
        <end position="47"/>
    </location>
</feature>
<organism evidence="2 3">
    <name type="scientific">Mucilaginibacter litoreus</name>
    <dbReference type="NCBI Taxonomy" id="1048221"/>
    <lineage>
        <taxon>Bacteria</taxon>
        <taxon>Pseudomonadati</taxon>
        <taxon>Bacteroidota</taxon>
        <taxon>Sphingobacteriia</taxon>
        <taxon>Sphingobacteriales</taxon>
        <taxon>Sphingobacteriaceae</taxon>
        <taxon>Mucilaginibacter</taxon>
    </lineage>
</organism>
<evidence type="ECO:0000256" key="1">
    <source>
        <dbReference type="SAM" id="MobiDB-lite"/>
    </source>
</evidence>
<comment type="caution">
    <text evidence="2">The sequence shown here is derived from an EMBL/GenBank/DDBJ whole genome shotgun (WGS) entry which is preliminary data.</text>
</comment>
<reference evidence="3" key="1">
    <citation type="journal article" date="2019" name="Int. J. Syst. Evol. Microbiol.">
        <title>The Global Catalogue of Microorganisms (GCM) 10K type strain sequencing project: providing services to taxonomists for standard genome sequencing and annotation.</title>
        <authorList>
            <consortium name="The Broad Institute Genomics Platform"/>
            <consortium name="The Broad Institute Genome Sequencing Center for Infectious Disease"/>
            <person name="Wu L."/>
            <person name="Ma J."/>
        </authorList>
    </citation>
    <scope>NUCLEOTIDE SEQUENCE [LARGE SCALE GENOMIC DNA]</scope>
    <source>
        <strain evidence="3">CCUG 61484</strain>
    </source>
</reference>
<dbReference type="Proteomes" id="UP001597010">
    <property type="component" value="Unassembled WGS sequence"/>
</dbReference>
<dbReference type="EMBL" id="JBHTHZ010000001">
    <property type="protein sequence ID" value="MFD0792176.1"/>
    <property type="molecule type" value="Genomic_DNA"/>
</dbReference>
<gene>
    <name evidence="2" type="ORF">ACFQZX_01030</name>
</gene>
<name>A0ABW3AMC2_9SPHI</name>
<keyword evidence="3" id="KW-1185">Reference proteome</keyword>
<sequence>MKKIIIAAALILTSGILPSCTKEADVKPTARFEHSTVSTKKDIGTAD</sequence>
<protein>
    <submittedName>
        <fullName evidence="2">Uncharacterized protein</fullName>
    </submittedName>
</protein>
<dbReference type="RefSeq" id="WP_377110884.1">
    <property type="nucleotide sequence ID" value="NZ_JBHTHZ010000001.1"/>
</dbReference>
<proteinExistence type="predicted"/>